<reference evidence="4 5" key="1">
    <citation type="submission" date="2024-06" db="EMBL/GenBank/DDBJ databases">
        <title>Genomic Encyclopedia of Type Strains, Phase IV (KMG-IV): sequencing the most valuable type-strain genomes for metagenomic binning, comparative biology and taxonomic classification.</title>
        <authorList>
            <person name="Goeker M."/>
        </authorList>
    </citation>
    <scope>NUCLEOTIDE SEQUENCE [LARGE SCALE GENOMIC DNA]</scope>
    <source>
        <strain evidence="4 5">DSM 29780</strain>
    </source>
</reference>
<evidence type="ECO:0000259" key="3">
    <source>
        <dbReference type="SMART" id="SM01007"/>
    </source>
</evidence>
<dbReference type="EC" id="4.1.2.17" evidence="4"/>
<dbReference type="GO" id="GO:0008738">
    <property type="term" value="F:L-fuculose-phosphate aldolase activity"/>
    <property type="evidence" value="ECO:0007669"/>
    <property type="project" value="UniProtKB-EC"/>
</dbReference>
<gene>
    <name evidence="4" type="ORF">ABID16_003992</name>
</gene>
<keyword evidence="2 4" id="KW-0456">Lyase</keyword>
<feature type="domain" description="Class II aldolase/adducin N-terminal" evidence="3">
    <location>
        <begin position="9"/>
        <end position="187"/>
    </location>
</feature>
<dbReference type="InterPro" id="IPR001303">
    <property type="entry name" value="Aldolase_II/adducin_N"/>
</dbReference>
<accession>A0ABV2J4G4</accession>
<evidence type="ECO:0000313" key="4">
    <source>
        <dbReference type="EMBL" id="MET3615645.1"/>
    </source>
</evidence>
<evidence type="ECO:0000313" key="5">
    <source>
        <dbReference type="Proteomes" id="UP001549047"/>
    </source>
</evidence>
<evidence type="ECO:0000256" key="1">
    <source>
        <dbReference type="ARBA" id="ARBA00022723"/>
    </source>
</evidence>
<organism evidence="4 5">
    <name type="scientific">Rhizobium aquaticum</name>
    <dbReference type="NCBI Taxonomy" id="1549636"/>
    <lineage>
        <taxon>Bacteria</taxon>
        <taxon>Pseudomonadati</taxon>
        <taxon>Pseudomonadota</taxon>
        <taxon>Alphaproteobacteria</taxon>
        <taxon>Hyphomicrobiales</taxon>
        <taxon>Rhizobiaceae</taxon>
        <taxon>Rhizobium/Agrobacterium group</taxon>
        <taxon>Rhizobium</taxon>
    </lineage>
</organism>
<comment type="caution">
    <text evidence="4">The sequence shown here is derived from an EMBL/GenBank/DDBJ whole genome shotgun (WGS) entry which is preliminary data.</text>
</comment>
<dbReference type="SMART" id="SM01007">
    <property type="entry name" value="Aldolase_II"/>
    <property type="match status" value="1"/>
</dbReference>
<name>A0ABV2J4G4_9HYPH</name>
<dbReference type="InterPro" id="IPR050197">
    <property type="entry name" value="Aldolase_class_II_sugar_metab"/>
</dbReference>
<dbReference type="PANTHER" id="PTHR22789:SF0">
    <property type="entry name" value="3-OXO-TETRONATE 4-PHOSPHATE DECARBOXYLASE-RELATED"/>
    <property type="match status" value="1"/>
</dbReference>
<dbReference type="Proteomes" id="UP001549047">
    <property type="component" value="Unassembled WGS sequence"/>
</dbReference>
<keyword evidence="5" id="KW-1185">Reference proteome</keyword>
<evidence type="ECO:0000256" key="2">
    <source>
        <dbReference type="ARBA" id="ARBA00023239"/>
    </source>
</evidence>
<dbReference type="Gene3D" id="3.40.225.10">
    <property type="entry name" value="Class II aldolase/adducin N-terminal domain"/>
    <property type="match status" value="1"/>
</dbReference>
<dbReference type="EMBL" id="JBEPMB010000008">
    <property type="protein sequence ID" value="MET3615645.1"/>
    <property type="molecule type" value="Genomic_DNA"/>
</dbReference>
<dbReference type="RefSeq" id="WP_354558107.1">
    <property type="nucleotide sequence ID" value="NZ_JBEPMB010000008.1"/>
</dbReference>
<sequence length="217" mass="23343">MISFAKERQDVADMCRTLADAGYFAGTGGNLGLRLNDKLMAVTPTALDYYLIHAEDVVVLDIDTLTVVEGERTPTVEKALHAAMLKAHPDHGVSIHTHQPVASAVALSHEVLPWPAGTDRTGLGPHIAVIPYRPSGTGMLAKVFRKNLRSDINAYLMASHGAICSAPDFQAGLGVIRKIDAAAAAFLRERLEKRANLDKQLQASLLNTLNKIELMGA</sequence>
<dbReference type="InterPro" id="IPR036409">
    <property type="entry name" value="Aldolase_II/adducin_N_sf"/>
</dbReference>
<dbReference type="PANTHER" id="PTHR22789">
    <property type="entry name" value="FUCULOSE PHOSPHATE ALDOLASE"/>
    <property type="match status" value="1"/>
</dbReference>
<dbReference type="Pfam" id="PF00596">
    <property type="entry name" value="Aldolase_II"/>
    <property type="match status" value="1"/>
</dbReference>
<proteinExistence type="predicted"/>
<protein>
    <submittedName>
        <fullName evidence="4">L-fuculose-phosphate aldolase</fullName>
        <ecNumber evidence="4">4.1.2.17</ecNumber>
    </submittedName>
</protein>
<keyword evidence="1" id="KW-0479">Metal-binding</keyword>
<dbReference type="SUPFAM" id="SSF53639">
    <property type="entry name" value="AraD/HMP-PK domain-like"/>
    <property type="match status" value="1"/>
</dbReference>